<sequence length="225" mass="23911">MPTLLISGSNRGIGLELARQFSHDGWTVIGTARNPEAAAELQGFPNTSVLPLEATSAASIADLVKTLKGQPIDVLIANAGIAINLEAEPAEVTRADFLTVLRTNTIGPFALATALKPNILAGERKIALAMSSLMSSITANDWATQYTYRASKTALNASWRALAQEWRPEGITCGLIRPGMVATEMTQYRGIAVETSVAGLKSVVERMTLADAGRIIGYDGTDVPW</sequence>
<dbReference type="InterPro" id="IPR036291">
    <property type="entry name" value="NAD(P)-bd_dom_sf"/>
</dbReference>
<evidence type="ECO:0000313" key="1">
    <source>
        <dbReference type="EMBL" id="NGP18802.1"/>
    </source>
</evidence>
<dbReference type="Gene3D" id="3.40.50.720">
    <property type="entry name" value="NAD(P)-binding Rossmann-like Domain"/>
    <property type="match status" value="1"/>
</dbReference>
<reference evidence="1 2" key="2">
    <citation type="submission" date="2020-03" db="EMBL/GenBank/DDBJ databases">
        <title>Devosia chinhatensis sp. nov., isolated from a hexachlorocyclohexane (HCH) dump site in India.</title>
        <authorList>
            <person name="Kumar M."/>
            <person name="Lal R."/>
        </authorList>
    </citation>
    <scope>NUCLEOTIDE SEQUENCE [LARGE SCALE GENOMIC DNA]</scope>
    <source>
        <strain evidence="1 2">H239</strain>
    </source>
</reference>
<dbReference type="Pfam" id="PF13561">
    <property type="entry name" value="adh_short_C2"/>
    <property type="match status" value="1"/>
</dbReference>
<dbReference type="Proteomes" id="UP000474802">
    <property type="component" value="Unassembled WGS sequence"/>
</dbReference>
<evidence type="ECO:0000313" key="2">
    <source>
        <dbReference type="Proteomes" id="UP000474802"/>
    </source>
</evidence>
<dbReference type="PANTHER" id="PTHR45458:SF1">
    <property type="entry name" value="SHORT CHAIN DEHYDROGENASE"/>
    <property type="match status" value="1"/>
</dbReference>
<proteinExistence type="predicted"/>
<dbReference type="AlphaFoldDB" id="A0A6M1STW7"/>
<protein>
    <submittedName>
        <fullName evidence="1">SDR family oxidoreductase</fullName>
    </submittedName>
</protein>
<dbReference type="InterPro" id="IPR002347">
    <property type="entry name" value="SDR_fam"/>
</dbReference>
<dbReference type="EMBL" id="JAALFG010000003">
    <property type="protein sequence ID" value="NGP18802.1"/>
    <property type="molecule type" value="Genomic_DNA"/>
</dbReference>
<dbReference type="InterPro" id="IPR052184">
    <property type="entry name" value="SDR_enzymes"/>
</dbReference>
<organism evidence="1 2">
    <name type="scientific">Devosia aurantiaca</name>
    <dbReference type="NCBI Taxonomy" id="2714858"/>
    <lineage>
        <taxon>Bacteria</taxon>
        <taxon>Pseudomonadati</taxon>
        <taxon>Pseudomonadota</taxon>
        <taxon>Alphaproteobacteria</taxon>
        <taxon>Hyphomicrobiales</taxon>
        <taxon>Devosiaceae</taxon>
        <taxon>Devosia</taxon>
    </lineage>
</organism>
<comment type="caution">
    <text evidence="1">The sequence shown here is derived from an EMBL/GenBank/DDBJ whole genome shotgun (WGS) entry which is preliminary data.</text>
</comment>
<dbReference type="PANTHER" id="PTHR45458">
    <property type="entry name" value="SHORT-CHAIN DEHYDROGENASE/REDUCTASE SDR"/>
    <property type="match status" value="1"/>
</dbReference>
<name>A0A6M1STW7_9HYPH</name>
<reference evidence="1 2" key="1">
    <citation type="submission" date="2020-02" db="EMBL/GenBank/DDBJ databases">
        <authorList>
            <person name="Khan S.A."/>
            <person name="Jeon C.O."/>
            <person name="Chun B.H."/>
        </authorList>
    </citation>
    <scope>NUCLEOTIDE SEQUENCE [LARGE SCALE GENOMIC DNA]</scope>
    <source>
        <strain evidence="1 2">H239</strain>
    </source>
</reference>
<gene>
    <name evidence="1" type="ORF">G5575_15075</name>
</gene>
<keyword evidence="2" id="KW-1185">Reference proteome</keyword>
<dbReference type="SUPFAM" id="SSF51735">
    <property type="entry name" value="NAD(P)-binding Rossmann-fold domains"/>
    <property type="match status" value="1"/>
</dbReference>
<dbReference type="PRINTS" id="PR00081">
    <property type="entry name" value="GDHRDH"/>
</dbReference>
<dbReference type="RefSeq" id="WP_164535046.1">
    <property type="nucleotide sequence ID" value="NZ_JAALFG010000003.1"/>
</dbReference>
<accession>A0A6M1STW7</accession>
<dbReference type="CDD" id="cd05325">
    <property type="entry name" value="carb_red_sniffer_like_SDR_c"/>
    <property type="match status" value="1"/>
</dbReference>
<dbReference type="GO" id="GO:0016616">
    <property type="term" value="F:oxidoreductase activity, acting on the CH-OH group of donors, NAD or NADP as acceptor"/>
    <property type="evidence" value="ECO:0007669"/>
    <property type="project" value="TreeGrafter"/>
</dbReference>